<evidence type="ECO:0000259" key="19">
    <source>
        <dbReference type="Pfam" id="PF11938"/>
    </source>
</evidence>
<feature type="domain" description="DUF3456" evidence="19">
    <location>
        <begin position="117"/>
        <end position="260"/>
    </location>
</feature>
<evidence type="ECO:0000256" key="4">
    <source>
        <dbReference type="ARBA" id="ARBA00005648"/>
    </source>
</evidence>
<dbReference type="PANTHER" id="PTHR10984">
    <property type="entry name" value="ENDOPLASMIC RETICULUM-GOLGI INTERMEDIATE COMPARTMENT PROTEIN"/>
    <property type="match status" value="1"/>
</dbReference>
<accession>A0A0V1JNI7</accession>
<evidence type="ECO:0000313" key="24">
    <source>
        <dbReference type="Proteomes" id="UP000054826"/>
    </source>
</evidence>
<dbReference type="Pfam" id="PF07970">
    <property type="entry name" value="COPIIcoated_ERV"/>
    <property type="match status" value="1"/>
</dbReference>
<evidence type="ECO:0000313" key="23">
    <source>
        <dbReference type="Proteomes" id="UP000054805"/>
    </source>
</evidence>
<evidence type="ECO:0000313" key="21">
    <source>
        <dbReference type="EMBL" id="KRZ23009.1"/>
    </source>
</evidence>
<evidence type="ECO:0000256" key="9">
    <source>
        <dbReference type="ARBA" id="ARBA00023015"/>
    </source>
</evidence>
<keyword evidence="11" id="KW-0010">Activator</keyword>
<evidence type="ECO:0000256" key="11">
    <source>
        <dbReference type="ARBA" id="ARBA00023159"/>
    </source>
</evidence>
<dbReference type="GO" id="GO:0030134">
    <property type="term" value="C:COPII-coated ER to Golgi transport vesicle"/>
    <property type="evidence" value="ECO:0007669"/>
    <property type="project" value="TreeGrafter"/>
</dbReference>
<keyword evidence="13" id="KW-0539">Nucleus</keyword>
<comment type="caution">
    <text evidence="22">The sequence shown here is derived from an EMBL/GenBank/DDBJ whole genome shotgun (WGS) entry which is preliminary data.</text>
</comment>
<dbReference type="InterPro" id="IPR038089">
    <property type="entry name" value="Med31_sf"/>
</dbReference>
<feature type="domain" description="Endoplasmic reticulum vesicle transporter N-terminal" evidence="20">
    <location>
        <begin position="310"/>
        <end position="400"/>
    </location>
</feature>
<keyword evidence="9" id="KW-0805">Transcription regulation</keyword>
<evidence type="ECO:0000259" key="18">
    <source>
        <dbReference type="Pfam" id="PF07970"/>
    </source>
</evidence>
<feature type="transmembrane region" description="Helical" evidence="17">
    <location>
        <begin position="635"/>
        <end position="658"/>
    </location>
</feature>
<dbReference type="Proteomes" id="UP000054805">
    <property type="component" value="Unassembled WGS sequence"/>
</dbReference>
<dbReference type="GO" id="GO:0003712">
    <property type="term" value="F:transcription coregulator activity"/>
    <property type="evidence" value="ECO:0007669"/>
    <property type="project" value="InterPro"/>
</dbReference>
<evidence type="ECO:0000256" key="7">
    <source>
        <dbReference type="ARBA" id="ARBA00022692"/>
    </source>
</evidence>
<dbReference type="Pfam" id="PF11938">
    <property type="entry name" value="DUF3456"/>
    <property type="match status" value="1"/>
</dbReference>
<keyword evidence="23" id="KW-1185">Reference proteome</keyword>
<evidence type="ECO:0000256" key="5">
    <source>
        <dbReference type="ARBA" id="ARBA00006378"/>
    </source>
</evidence>
<gene>
    <name evidence="22" type="primary">ergic3</name>
    <name evidence="21" type="ORF">T4B_9475</name>
    <name evidence="22" type="ORF">T4C_7333</name>
</gene>
<keyword evidence="10 17" id="KW-0472">Membrane</keyword>
<keyword evidence="7 17" id="KW-0812">Transmembrane</keyword>
<dbReference type="GO" id="GO:0000139">
    <property type="term" value="C:Golgi membrane"/>
    <property type="evidence" value="ECO:0007669"/>
    <property type="project" value="TreeGrafter"/>
</dbReference>
<feature type="domain" description="Endoplasmic reticulum vesicle transporter C-terminal" evidence="18">
    <location>
        <begin position="437"/>
        <end position="654"/>
    </location>
</feature>
<dbReference type="GO" id="GO:0033116">
    <property type="term" value="C:endoplasmic reticulum-Golgi intermediate compartment membrane"/>
    <property type="evidence" value="ECO:0007669"/>
    <property type="project" value="UniProtKB-SubCell"/>
</dbReference>
<dbReference type="PANTHER" id="PTHR10984:SF25">
    <property type="entry name" value="ENDOPLASMIC RETICULUM-GOLGI INTERMEDIATE COMPARTMENT PROTEIN 3"/>
    <property type="match status" value="1"/>
</dbReference>
<proteinExistence type="inferred from homology"/>
<evidence type="ECO:0000256" key="13">
    <source>
        <dbReference type="ARBA" id="ARBA00023242"/>
    </source>
</evidence>
<comment type="similarity">
    <text evidence="5">Belongs to the Mediator complex subunit 31 family.</text>
</comment>
<keyword evidence="8 17" id="KW-1133">Transmembrane helix</keyword>
<protein>
    <recommendedName>
        <fullName evidence="15">Endoplasmic reticulum-Golgi intermediate compartment protein 3</fullName>
    </recommendedName>
    <alternativeName>
        <fullName evidence="14">Mediator complex subunit 31</fullName>
    </alternativeName>
    <alternativeName>
        <fullName evidence="16">Mediator complex subunit soh-1</fullName>
    </alternativeName>
    <alternativeName>
        <fullName evidence="6">Mediator of RNA polymerase II transcription subunit 31</fullName>
    </alternativeName>
</protein>
<evidence type="ECO:0000256" key="8">
    <source>
        <dbReference type="ARBA" id="ARBA00022989"/>
    </source>
</evidence>
<dbReference type="EMBL" id="JYDS01000157">
    <property type="protein sequence ID" value="KRZ23009.1"/>
    <property type="molecule type" value="Genomic_DNA"/>
</dbReference>
<evidence type="ECO:0000256" key="15">
    <source>
        <dbReference type="ARBA" id="ARBA00040493"/>
    </source>
</evidence>
<keyword evidence="12" id="KW-0804">Transcription</keyword>
<evidence type="ECO:0000256" key="6">
    <source>
        <dbReference type="ARBA" id="ARBA00019660"/>
    </source>
</evidence>
<comment type="similarity">
    <text evidence="4">Belongs to the ERGIC family.</text>
</comment>
<dbReference type="GO" id="GO:0006888">
    <property type="term" value="P:endoplasmic reticulum to Golgi vesicle-mediated transport"/>
    <property type="evidence" value="ECO:0007669"/>
    <property type="project" value="TreeGrafter"/>
</dbReference>
<dbReference type="GO" id="GO:0006890">
    <property type="term" value="P:retrograde vesicle-mediated transport, Golgi to endoplasmic reticulum"/>
    <property type="evidence" value="ECO:0007669"/>
    <property type="project" value="TreeGrafter"/>
</dbReference>
<dbReference type="GO" id="GO:0005789">
    <property type="term" value="C:endoplasmic reticulum membrane"/>
    <property type="evidence" value="ECO:0007669"/>
    <property type="project" value="TreeGrafter"/>
</dbReference>
<evidence type="ECO:0000256" key="12">
    <source>
        <dbReference type="ARBA" id="ARBA00023163"/>
    </source>
</evidence>
<organism evidence="22 24">
    <name type="scientific">Trichinella pseudospiralis</name>
    <name type="common">Parasitic roundworm</name>
    <dbReference type="NCBI Taxonomy" id="6337"/>
    <lineage>
        <taxon>Eukaryota</taxon>
        <taxon>Metazoa</taxon>
        <taxon>Ecdysozoa</taxon>
        <taxon>Nematoda</taxon>
        <taxon>Enoplea</taxon>
        <taxon>Dorylaimia</taxon>
        <taxon>Trichinellida</taxon>
        <taxon>Trichinellidae</taxon>
        <taxon>Trichinella</taxon>
    </lineage>
</organism>
<dbReference type="GO" id="GO:0016592">
    <property type="term" value="C:mediator complex"/>
    <property type="evidence" value="ECO:0007669"/>
    <property type="project" value="InterPro"/>
</dbReference>
<evidence type="ECO:0000259" key="20">
    <source>
        <dbReference type="Pfam" id="PF13850"/>
    </source>
</evidence>
<evidence type="ECO:0000256" key="14">
    <source>
        <dbReference type="ARBA" id="ARBA00031978"/>
    </source>
</evidence>
<sequence>MLNNIESEEEQRIRFQVELEFVQCLANPNYLNYLAQRDFFKNPAFINYLKYLLYWKRQEYAKYLKFPQCLYILELLQTEEFRTAMMRVPNSKFLEDQMLLQWQFYIRKRDGVRLPSRCETCKYLALELEARFSETGQSPENTFNGRGGTKKYRDSELRFIETMENLCDRLLEYNLHKEHKNSLRFARGQSETMKTLHGLVNRGVQVELGLPYELWDSPSVEVTRMKQDCETMLENNEEAIERWYYAKQKEPLRHYLCENRVLNTDERQCLYESQADSTPHTDFLFRSFLHVILHTVVINFRMLSQIIRQMRRLDAYSKPVEDFRIRTAFGGTVTLISSMVIGILFFNELMTYLSTEIVEELLVDTTVGDARLKINFDIVFPAMACSFLSVDAMDASGQFQNDVTENVWKEPIHWSENNVGTTTPTIQQSKARNCGSCYGAETSEIQCCNSCDDVMEAYKRKGWALNSMDSVEQCRDREWVQKLHHSLNQGCHVYGWLEVSKVTGNFHIAPGSSVKDVHVHVHNLHQLGPSAFNTSHTIKHFSFGQSFPGKKFPLDGETVIANKGGVMVHYFVKIVPTVYVDLKQNRLLTHQFSVTKSKLDIDVNSPDGLPGFFVSYEFSPLMVQLNEKEKPFTHFLTDICVIVGGVFTVASLIDSFLYHSSRKLAEKIRQGKFN</sequence>
<name>A0A0V1JNI7_TRIPS</name>
<dbReference type="InterPro" id="IPR008831">
    <property type="entry name" value="Mediator_Med31"/>
</dbReference>
<dbReference type="FunFam" id="1.10.10.1340:FF:000001">
    <property type="entry name" value="Mediator of RNA polymerase II transcription subunit 31"/>
    <property type="match status" value="1"/>
</dbReference>
<evidence type="ECO:0000256" key="1">
    <source>
        <dbReference type="ARBA" id="ARBA00004123"/>
    </source>
</evidence>
<evidence type="ECO:0000313" key="22">
    <source>
        <dbReference type="EMBL" id="KRZ36530.1"/>
    </source>
</evidence>
<evidence type="ECO:0000256" key="17">
    <source>
        <dbReference type="SAM" id="Phobius"/>
    </source>
</evidence>
<evidence type="ECO:0000256" key="2">
    <source>
        <dbReference type="ARBA" id="ARBA00004257"/>
    </source>
</evidence>
<dbReference type="InterPro" id="IPR012936">
    <property type="entry name" value="Erv_C"/>
</dbReference>
<dbReference type="Gene3D" id="1.10.10.1340">
    <property type="entry name" value="Mediator of RNA polymerase II, submodule Med31 (Soh1)"/>
    <property type="match status" value="1"/>
</dbReference>
<dbReference type="InterPro" id="IPR039542">
    <property type="entry name" value="Erv_N"/>
</dbReference>
<comment type="subcellular location">
    <subcellularLocation>
        <location evidence="3">Endoplasmic reticulum-Golgi intermediate compartment membrane</location>
        <topology evidence="3">Multi-pass membrane protein</topology>
    </subcellularLocation>
    <subcellularLocation>
        <location evidence="2">Golgi apparatus</location>
        <location evidence="2">cis-Golgi network membrane</location>
        <topology evidence="2">Multi-pass membrane protein</topology>
    </subcellularLocation>
    <subcellularLocation>
        <location evidence="1">Nucleus</location>
    </subcellularLocation>
</comment>
<reference evidence="23 24" key="1">
    <citation type="submission" date="2015-01" db="EMBL/GenBank/DDBJ databases">
        <title>Evolution of Trichinella species and genotypes.</title>
        <authorList>
            <person name="Korhonen P.K."/>
            <person name="Edoardo P."/>
            <person name="Giuseppe L.R."/>
            <person name="Gasser R.B."/>
        </authorList>
    </citation>
    <scope>NUCLEOTIDE SEQUENCE [LARGE SCALE GENOMIC DNA]</scope>
    <source>
        <strain evidence="22">ISS176</strain>
        <strain evidence="21">ISS588</strain>
    </source>
</reference>
<evidence type="ECO:0000256" key="10">
    <source>
        <dbReference type="ARBA" id="ARBA00023136"/>
    </source>
</evidence>
<dbReference type="Pfam" id="PF05669">
    <property type="entry name" value="Med31"/>
    <property type="match status" value="1"/>
</dbReference>
<evidence type="ECO:0000256" key="3">
    <source>
        <dbReference type="ARBA" id="ARBA00004457"/>
    </source>
</evidence>
<dbReference type="InterPro" id="IPR045888">
    <property type="entry name" value="Erv"/>
</dbReference>
<dbReference type="Pfam" id="PF13850">
    <property type="entry name" value="ERGIC_N"/>
    <property type="match status" value="1"/>
</dbReference>
<dbReference type="Proteomes" id="UP000054826">
    <property type="component" value="Unassembled WGS sequence"/>
</dbReference>
<dbReference type="GO" id="GO:0006355">
    <property type="term" value="P:regulation of DNA-templated transcription"/>
    <property type="evidence" value="ECO:0007669"/>
    <property type="project" value="InterPro"/>
</dbReference>
<dbReference type="AlphaFoldDB" id="A0A0V1JNI7"/>
<dbReference type="InterPro" id="IPR021852">
    <property type="entry name" value="DUF3456"/>
</dbReference>
<dbReference type="EMBL" id="JYDV01000071">
    <property type="protein sequence ID" value="KRZ36530.1"/>
    <property type="molecule type" value="Genomic_DNA"/>
</dbReference>
<evidence type="ECO:0000256" key="16">
    <source>
        <dbReference type="ARBA" id="ARBA00083493"/>
    </source>
</evidence>